<evidence type="ECO:0000313" key="2">
    <source>
        <dbReference type="EMBL" id="ERL64575.1"/>
    </source>
</evidence>
<gene>
    <name evidence="2" type="ORF">L248_0759</name>
</gene>
<dbReference type="AlphaFoldDB" id="U4TMC7"/>
<evidence type="ECO:0000313" key="3">
    <source>
        <dbReference type="Proteomes" id="UP000030647"/>
    </source>
</evidence>
<accession>U4TMC7</accession>
<reference evidence="3" key="1">
    <citation type="journal article" date="2013" name="Genome Announc.">
        <title>Whole-Genome Sequencing of Lactobacillus shenzhenensis Strain LY-73T.</title>
        <authorList>
            <person name="Lin Z."/>
            <person name="Liu Z."/>
            <person name="Yang R."/>
            <person name="Zou Y."/>
            <person name="Wan D."/>
            <person name="Chen J."/>
            <person name="Guo M."/>
            <person name="Zhao J."/>
            <person name="Fang C."/>
            <person name="Yang R."/>
            <person name="Liu F."/>
        </authorList>
    </citation>
    <scope>NUCLEOTIDE SEQUENCE [LARGE SCALE GENOMIC DNA]</scope>
    <source>
        <strain evidence="3">LY-73</strain>
    </source>
</reference>
<keyword evidence="3" id="KW-1185">Reference proteome</keyword>
<sequence>MSEEHRAETWTMDLDRIDRQSEYGDGMVLDFEEIADLYAPTSSDVTQSRKLAEHLKDEWGIFALTFEEIQRLLDAVLSDYFSKNPLMQHGPVAPVIMPGSQFYNDASILSGKSWSEFERVIRHENRFHNGIFKPNQLIAFFEQLVRDISVGTVFQRARIIQESEIPLEAQGIGPAPADKAAAGRLNASGISYLYLGTDENSVAVEIKPAVQDVVAIGTFSVTEVLKVVNLDALANLGPFRVADKSSYLINRPILLAINTALRKQSGRTRSEAAYAPTEYISDLVKTMVVEDQLVDGIMYDSTVKSGSKDLVLFRSDKVRLTGGIAYYGVQGLIPELRRLQSEM</sequence>
<feature type="domain" description="RES" evidence="1">
    <location>
        <begin position="178"/>
        <end position="314"/>
    </location>
</feature>
<dbReference type="RefSeq" id="WP_022530091.1">
    <property type="nucleotide sequence ID" value="NZ_KI271595.1"/>
</dbReference>
<name>U4TMC7_9LACO</name>
<dbReference type="eggNOG" id="ENOG502Z9NV">
    <property type="taxonomic scope" value="Bacteria"/>
</dbReference>
<protein>
    <recommendedName>
        <fullName evidence="1">RES domain-containing protein</fullName>
    </recommendedName>
</protein>
<dbReference type="InterPro" id="IPR014914">
    <property type="entry name" value="RES_dom"/>
</dbReference>
<dbReference type="Proteomes" id="UP000030647">
    <property type="component" value="Unassembled WGS sequence"/>
</dbReference>
<dbReference type="Pfam" id="PF08808">
    <property type="entry name" value="RES"/>
    <property type="match status" value="1"/>
</dbReference>
<dbReference type="HOGENOM" id="CLU_042379_2_0_9"/>
<proteinExistence type="predicted"/>
<dbReference type="EMBL" id="KI271595">
    <property type="protein sequence ID" value="ERL64575.1"/>
    <property type="molecule type" value="Genomic_DNA"/>
</dbReference>
<evidence type="ECO:0000259" key="1">
    <source>
        <dbReference type="Pfam" id="PF08808"/>
    </source>
</evidence>
<organism evidence="2 3">
    <name type="scientific">Schleiferilactobacillus shenzhenensis LY-73</name>
    <dbReference type="NCBI Taxonomy" id="1231336"/>
    <lineage>
        <taxon>Bacteria</taxon>
        <taxon>Bacillati</taxon>
        <taxon>Bacillota</taxon>
        <taxon>Bacilli</taxon>
        <taxon>Lactobacillales</taxon>
        <taxon>Lactobacillaceae</taxon>
        <taxon>Schleiferilactobacillus</taxon>
    </lineage>
</organism>
<dbReference type="STRING" id="1231336.L248_0759"/>